<dbReference type="PIRSF" id="PIRSF036354">
    <property type="entry name" value="NosR"/>
    <property type="match status" value="1"/>
</dbReference>
<comment type="subcellular location">
    <subcellularLocation>
        <location evidence="1">Cell membrane</location>
    </subcellularLocation>
</comment>
<keyword evidence="3 4" id="KW-0472">Membrane</keyword>
<reference evidence="7" key="1">
    <citation type="submission" date="2017-06" db="EMBL/GenBank/DDBJ databases">
        <title>Whole genome sequence of Laribacter hongkongensis LHGZ1.</title>
        <authorList>
            <person name="Chen D."/>
            <person name="Wu H."/>
            <person name="Chen J."/>
        </authorList>
    </citation>
    <scope>NUCLEOTIDE SEQUENCE [LARGE SCALE GENOMIC DNA]</scope>
    <source>
        <strain evidence="7">LHGZ1</strain>
    </source>
</reference>
<dbReference type="EMBL" id="CP022115">
    <property type="protein sequence ID" value="ASJ24345.1"/>
    <property type="molecule type" value="Genomic_DNA"/>
</dbReference>
<feature type="transmembrane region" description="Helical" evidence="4">
    <location>
        <begin position="495"/>
        <end position="518"/>
    </location>
</feature>
<dbReference type="SMART" id="SM00900">
    <property type="entry name" value="FMN_bind"/>
    <property type="match status" value="1"/>
</dbReference>
<dbReference type="Proteomes" id="UP000197424">
    <property type="component" value="Chromosome"/>
</dbReference>
<dbReference type="GO" id="GO:0003677">
    <property type="term" value="F:DNA binding"/>
    <property type="evidence" value="ECO:0007669"/>
    <property type="project" value="InterPro"/>
</dbReference>
<feature type="transmembrane region" description="Helical" evidence="4">
    <location>
        <begin position="459"/>
        <end position="475"/>
    </location>
</feature>
<feature type="domain" description="FMN-binding" evidence="5">
    <location>
        <begin position="109"/>
        <end position="201"/>
    </location>
</feature>
<gene>
    <name evidence="6" type="ORF">LHGZ1_1514</name>
</gene>
<proteinExistence type="predicted"/>
<protein>
    <recommendedName>
        <fullName evidence="5">FMN-binding domain-containing protein</fullName>
    </recommendedName>
</protein>
<dbReference type="AlphaFoldDB" id="A0A248LII8"/>
<evidence type="ECO:0000256" key="3">
    <source>
        <dbReference type="ARBA" id="ARBA00023136"/>
    </source>
</evidence>
<dbReference type="InterPro" id="IPR052378">
    <property type="entry name" value="NosR_regulator"/>
</dbReference>
<dbReference type="PANTHER" id="PTHR30224:SF4">
    <property type="entry name" value="ELECTRON TRANSPORT PROTEIN YCCM-RELATED"/>
    <property type="match status" value="1"/>
</dbReference>
<feature type="transmembrane region" description="Helical" evidence="4">
    <location>
        <begin position="563"/>
        <end position="583"/>
    </location>
</feature>
<dbReference type="Pfam" id="PF12801">
    <property type="entry name" value="Fer4_5"/>
    <property type="match status" value="2"/>
</dbReference>
<evidence type="ECO:0000313" key="6">
    <source>
        <dbReference type="EMBL" id="ASJ24345.1"/>
    </source>
</evidence>
<keyword evidence="4" id="KW-0812">Transmembrane</keyword>
<feature type="transmembrane region" description="Helical" evidence="4">
    <location>
        <begin position="422"/>
        <end position="438"/>
    </location>
</feature>
<dbReference type="InterPro" id="IPR011399">
    <property type="entry name" value="NosR"/>
</dbReference>
<evidence type="ECO:0000256" key="1">
    <source>
        <dbReference type="ARBA" id="ARBA00004236"/>
    </source>
</evidence>
<dbReference type="PANTHER" id="PTHR30224">
    <property type="entry name" value="ELECTRON TRANSPORT PROTEIN"/>
    <property type="match status" value="1"/>
</dbReference>
<dbReference type="GO" id="GO:0010181">
    <property type="term" value="F:FMN binding"/>
    <property type="evidence" value="ECO:0007669"/>
    <property type="project" value="InterPro"/>
</dbReference>
<accession>A0A248LII8</accession>
<organism evidence="6 7">
    <name type="scientific">Laribacter hongkongensis</name>
    <dbReference type="NCBI Taxonomy" id="168471"/>
    <lineage>
        <taxon>Bacteria</taxon>
        <taxon>Pseudomonadati</taxon>
        <taxon>Pseudomonadota</taxon>
        <taxon>Betaproteobacteria</taxon>
        <taxon>Neisseriales</taxon>
        <taxon>Aquaspirillaceae</taxon>
        <taxon>Laribacter</taxon>
    </lineage>
</organism>
<dbReference type="GO" id="GO:0045893">
    <property type="term" value="P:positive regulation of DNA-templated transcription"/>
    <property type="evidence" value="ECO:0007669"/>
    <property type="project" value="InterPro"/>
</dbReference>
<keyword evidence="2" id="KW-1003">Cell membrane</keyword>
<sequence>MKHGPCTQENRYLIVQWRYFILHSILTFAFLLPAMAIAGSSYEAPLPPELATDADMCRYLDCRAVMPDAESFSLRKGLPPYVEAYRTVNGAKETVGYVYLSTDVADIPAYSGKPVVTLVGMDKTGIIRGIRILKHSEPILLVGIPEQKLVDYVAQYLGHPAGTRFELGKADGDYVPMDAISGATVTLIAQNQLISRTSYEIAKQAGIIQSQPKPQAVFTESTAPADWQQLIDEGSIGHLAIKASEVGEPDQGQPYLDLYYGYLNAPALGKRILGEQGHSTLMAALKPGDHALFVASNGTGSFKGSGFVRGGIYDRIQVKQDRNSYTFRDTDYLNLYALQPAGAPAFRESGIFILRDPGFSAAYSWSFNFLGNRLDKDTNQKTFINFESEYWLPAHYLQGGHPRVERPDAPWLKTWKSRPAEITVFIILLLWVFGFYALRDHWERRSCRTDKRWISVPKTITWIISIGFIGFWQMAQPSVTQLLTLIHTPFDGWRWELFLSDPLIFLFWIFIAVSLLLWGRGLFCGWLCPFGSLSELLYKIGGKAGLVRWQFKLPKPLHDRLKWVKYAVFLGLVAASFHSLVLAEQLAEIEPFKTTFLVGIWNRSWPFVLFATIIFVLSLFTERPYCKYLCPLGAGLGLPSRLRLNGLKRKYECGPCKACATSCGSQAIAADGRIDPMECLLCLDCMVMYYDDHACPPLVKERKRRNKAGLPRTPVGKDGYFIPLKEVR</sequence>
<evidence type="ECO:0000259" key="5">
    <source>
        <dbReference type="SMART" id="SM00900"/>
    </source>
</evidence>
<evidence type="ECO:0000256" key="4">
    <source>
        <dbReference type="SAM" id="Phobius"/>
    </source>
</evidence>
<dbReference type="InterPro" id="IPR007329">
    <property type="entry name" value="FMN-bd"/>
</dbReference>
<dbReference type="SUPFAM" id="SSF54862">
    <property type="entry name" value="4Fe-4S ferredoxins"/>
    <property type="match status" value="1"/>
</dbReference>
<dbReference type="Pfam" id="PF04205">
    <property type="entry name" value="FMN_bind"/>
    <property type="match status" value="1"/>
</dbReference>
<name>A0A248LII8_9NEIS</name>
<feature type="transmembrane region" description="Helical" evidence="4">
    <location>
        <begin position="20"/>
        <end position="42"/>
    </location>
</feature>
<dbReference type="GO" id="GO:0005886">
    <property type="term" value="C:plasma membrane"/>
    <property type="evidence" value="ECO:0007669"/>
    <property type="project" value="UniProtKB-SubCell"/>
</dbReference>
<keyword evidence="4" id="KW-1133">Transmembrane helix</keyword>
<evidence type="ECO:0000313" key="7">
    <source>
        <dbReference type="Proteomes" id="UP000197424"/>
    </source>
</evidence>
<feature type="transmembrane region" description="Helical" evidence="4">
    <location>
        <begin position="603"/>
        <end position="620"/>
    </location>
</feature>
<evidence type="ECO:0000256" key="2">
    <source>
        <dbReference type="ARBA" id="ARBA00022475"/>
    </source>
</evidence>
<dbReference type="InterPro" id="IPR017896">
    <property type="entry name" value="4Fe4S_Fe-S-bd"/>
</dbReference>
<dbReference type="OrthoDB" id="9806398at2"/>